<sequence>MIYLGSAEKVFRGDRVWEVGRWGSEKAVSSPYHPKTLSPYLLTPAFCLLPLAFTS</sequence>
<comment type="caution">
    <text evidence="1">The sequence shown here is derived from an EMBL/GenBank/DDBJ whole genome shotgun (WGS) entry which is preliminary data.</text>
</comment>
<dbReference type="Proteomes" id="UP000030321">
    <property type="component" value="Unassembled WGS sequence"/>
</dbReference>
<evidence type="ECO:0000313" key="2">
    <source>
        <dbReference type="Proteomes" id="UP000030321"/>
    </source>
</evidence>
<dbReference type="EMBL" id="BBPA01000057">
    <property type="protein sequence ID" value="GAL94518.1"/>
    <property type="molecule type" value="Genomic_DNA"/>
</dbReference>
<accession>A0A0A1VYH4</accession>
<protein>
    <submittedName>
        <fullName evidence="1">Uncharacterized protein</fullName>
    </submittedName>
</protein>
<organism evidence="1 2">
    <name type="scientific">Microcystis aeruginosa NIES-44</name>
    <dbReference type="NCBI Taxonomy" id="449439"/>
    <lineage>
        <taxon>Bacteria</taxon>
        <taxon>Bacillati</taxon>
        <taxon>Cyanobacteriota</taxon>
        <taxon>Cyanophyceae</taxon>
        <taxon>Oscillatoriophycideae</taxon>
        <taxon>Chroococcales</taxon>
        <taxon>Microcystaceae</taxon>
        <taxon>Microcystis</taxon>
    </lineage>
</organism>
<proteinExistence type="predicted"/>
<name>A0A0A1VYH4_MICAE</name>
<gene>
    <name evidence="1" type="ORF">N44_03098</name>
</gene>
<evidence type="ECO:0000313" key="1">
    <source>
        <dbReference type="EMBL" id="GAL94518.1"/>
    </source>
</evidence>
<reference evidence="2" key="1">
    <citation type="journal article" date="2015" name="Genome">
        <title>Whole Genome Sequence of the Non-Microcystin-Producing Microcystis aeruginosa Strain NIES-44.</title>
        <authorList>
            <person name="Okano K."/>
            <person name="Miyata N."/>
            <person name="Ozaki Y."/>
        </authorList>
    </citation>
    <scope>NUCLEOTIDE SEQUENCE [LARGE SCALE GENOMIC DNA]</scope>
    <source>
        <strain evidence="2">NIES-44</strain>
    </source>
</reference>
<dbReference type="AlphaFoldDB" id="A0A0A1VYH4"/>